<dbReference type="OrthoDB" id="48988at2759"/>
<feature type="domain" description="NADP-dependent oxidoreductase" evidence="4">
    <location>
        <begin position="7"/>
        <end position="302"/>
    </location>
</feature>
<dbReference type="AlphaFoldDB" id="A0A7D8Z4M2"/>
<evidence type="ECO:0000259" key="4">
    <source>
        <dbReference type="Pfam" id="PF00248"/>
    </source>
</evidence>
<dbReference type="PANTHER" id="PTHR43364:SF7">
    <property type="entry name" value="NADP-DEPENDENT OXIDOREDUCTASE DOMAIN-CONTAINING PROTEIN-RELATED"/>
    <property type="match status" value="1"/>
</dbReference>
<dbReference type="Pfam" id="PF00248">
    <property type="entry name" value="Aldo_ket_red"/>
    <property type="match status" value="1"/>
</dbReference>
<dbReference type="PANTHER" id="PTHR43364">
    <property type="entry name" value="NADH-SPECIFIC METHYLGLYOXAL REDUCTASE-RELATED"/>
    <property type="match status" value="1"/>
</dbReference>
<evidence type="ECO:0000256" key="1">
    <source>
        <dbReference type="ARBA" id="ARBA00022857"/>
    </source>
</evidence>
<accession>A0A7D8Z4M2</accession>
<comment type="caution">
    <text evidence="5">The sequence shown here is derived from an EMBL/GenBank/DDBJ whole genome shotgun (WGS) entry which is preliminary data.</text>
</comment>
<proteinExistence type="inferred from homology"/>
<gene>
    <name evidence="5" type="ORF">VHUM_02734</name>
</gene>
<comment type="similarity">
    <text evidence="2">Belongs to the aldo/keto reductase family. Aldo/keto reductase 2 subfamily.</text>
</comment>
<protein>
    <recommendedName>
        <fullName evidence="4">NADP-dependent oxidoreductase domain-containing protein</fullName>
    </recommendedName>
</protein>
<dbReference type="InterPro" id="IPR023210">
    <property type="entry name" value="NADP_OxRdtase_dom"/>
</dbReference>
<dbReference type="Proteomes" id="UP000473826">
    <property type="component" value="Unassembled WGS sequence"/>
</dbReference>
<evidence type="ECO:0000313" key="5">
    <source>
        <dbReference type="EMBL" id="TXT08606.1"/>
    </source>
</evidence>
<sequence length="367" mass="40392">MSIGDQWTGYMGGRGLDTEAGKKYLDEFVALGGNFIDTANNYQSEQSEFIIGEWLEERGNRDQIVLATKYTTPYKFRAGTQFPGSQVNYAGNHKKSLRVSVEDSLRKLRTDYIDILYVHWWDYSTSIQEVMQSLNDLVRSGKVLYLGVSDTPAWIVSAANEYARAHGLAQFVIYQGLWSLIERDLERDIIPMARAYGMAVAPWGVLGRGKFKTPDELKARARLRANEQPTEKELELSAALLKVAEEVGGGAAPAGVAMAWARSKVPNLFPIVGGTSVDQLKENAKALEITLSDEQVAFLDAASPFNPGFPRALFGSDPHYLPGGKPDGFILNAVSGSRGYRGCLADPTPERPHPVRDAPLSDGSRRT</sequence>
<feature type="region of interest" description="Disordered" evidence="3">
    <location>
        <begin position="342"/>
        <end position="367"/>
    </location>
</feature>
<evidence type="ECO:0000256" key="3">
    <source>
        <dbReference type="SAM" id="MobiDB-lite"/>
    </source>
</evidence>
<dbReference type="InterPro" id="IPR036812">
    <property type="entry name" value="NAD(P)_OxRdtase_dom_sf"/>
</dbReference>
<dbReference type="EMBL" id="QKWK01000007">
    <property type="protein sequence ID" value="TXT08606.1"/>
    <property type="molecule type" value="Genomic_DNA"/>
</dbReference>
<evidence type="ECO:0000313" key="6">
    <source>
        <dbReference type="Proteomes" id="UP000473826"/>
    </source>
</evidence>
<reference evidence="5 6" key="1">
    <citation type="journal article" date="2019" name="PLoS Genet.">
        <title>Convergent evolution of linked mating-type loci in basidiomycete fungi.</title>
        <authorList>
            <person name="Sun S."/>
            <person name="Coelho M.A."/>
            <person name="Heitman J."/>
            <person name="Nowrousian M."/>
        </authorList>
    </citation>
    <scope>NUCLEOTIDE SEQUENCE [LARGE SCALE GENOMIC DNA]</scope>
    <source>
        <strain evidence="5 6">CBS 4282</strain>
    </source>
</reference>
<name>A0A7D8Z4M2_VANHU</name>
<evidence type="ECO:0000256" key="2">
    <source>
        <dbReference type="ARBA" id="ARBA00038157"/>
    </source>
</evidence>
<dbReference type="Gene3D" id="3.20.20.100">
    <property type="entry name" value="NADP-dependent oxidoreductase domain"/>
    <property type="match status" value="1"/>
</dbReference>
<keyword evidence="1" id="KW-0521">NADP</keyword>
<organism evidence="5 6">
    <name type="scientific">Vanrija humicola</name>
    <name type="common">Yeast</name>
    <name type="synonym">Cryptococcus humicola</name>
    <dbReference type="NCBI Taxonomy" id="5417"/>
    <lineage>
        <taxon>Eukaryota</taxon>
        <taxon>Fungi</taxon>
        <taxon>Dikarya</taxon>
        <taxon>Basidiomycota</taxon>
        <taxon>Agaricomycotina</taxon>
        <taxon>Tremellomycetes</taxon>
        <taxon>Trichosporonales</taxon>
        <taxon>Trichosporonaceae</taxon>
        <taxon>Vanrija</taxon>
    </lineage>
</organism>
<dbReference type="InterPro" id="IPR050523">
    <property type="entry name" value="AKR_Detox_Biosynth"/>
</dbReference>
<dbReference type="SUPFAM" id="SSF51430">
    <property type="entry name" value="NAD(P)-linked oxidoreductase"/>
    <property type="match status" value="1"/>
</dbReference>
<keyword evidence="6" id="KW-1185">Reference proteome</keyword>